<feature type="region of interest" description="Disordered" evidence="3">
    <location>
        <begin position="193"/>
        <end position="214"/>
    </location>
</feature>
<gene>
    <name evidence="5" type="ORF">NHX12_011606</name>
</gene>
<organism evidence="5 6">
    <name type="scientific">Muraenolepis orangiensis</name>
    <name type="common">Patagonian moray cod</name>
    <dbReference type="NCBI Taxonomy" id="630683"/>
    <lineage>
        <taxon>Eukaryota</taxon>
        <taxon>Metazoa</taxon>
        <taxon>Chordata</taxon>
        <taxon>Craniata</taxon>
        <taxon>Vertebrata</taxon>
        <taxon>Euteleostomi</taxon>
        <taxon>Actinopterygii</taxon>
        <taxon>Neopterygii</taxon>
        <taxon>Teleostei</taxon>
        <taxon>Neoteleostei</taxon>
        <taxon>Acanthomorphata</taxon>
        <taxon>Zeiogadaria</taxon>
        <taxon>Gadariae</taxon>
        <taxon>Gadiformes</taxon>
        <taxon>Muraenolepidoidei</taxon>
        <taxon>Muraenolepididae</taxon>
        <taxon>Muraenolepis</taxon>
    </lineage>
</organism>
<protein>
    <recommendedName>
        <fullName evidence="4">PDZ domain-containing protein</fullName>
    </recommendedName>
</protein>
<feature type="region of interest" description="Disordered" evidence="3">
    <location>
        <begin position="87"/>
        <end position="111"/>
    </location>
</feature>
<evidence type="ECO:0000313" key="5">
    <source>
        <dbReference type="EMBL" id="KAJ3588012.1"/>
    </source>
</evidence>
<accession>A0A9Q0I5V7</accession>
<keyword evidence="2" id="KW-0539">Nucleus</keyword>
<dbReference type="GO" id="GO:0005634">
    <property type="term" value="C:nucleus"/>
    <property type="evidence" value="ECO:0007669"/>
    <property type="project" value="UniProtKB-SubCell"/>
</dbReference>
<dbReference type="SUPFAM" id="SSF50156">
    <property type="entry name" value="PDZ domain-like"/>
    <property type="match status" value="1"/>
</dbReference>
<proteinExistence type="predicted"/>
<evidence type="ECO:0000259" key="4">
    <source>
        <dbReference type="PROSITE" id="PS50106"/>
    </source>
</evidence>
<feature type="region of interest" description="Disordered" evidence="3">
    <location>
        <begin position="606"/>
        <end position="644"/>
    </location>
</feature>
<comment type="subcellular location">
    <subcellularLocation>
        <location evidence="1">Nucleus</location>
    </subcellularLocation>
</comment>
<keyword evidence="6" id="KW-1185">Reference proteome</keyword>
<feature type="compositionally biased region" description="Polar residues" evidence="3">
    <location>
        <begin position="248"/>
        <end position="267"/>
    </location>
</feature>
<evidence type="ECO:0000313" key="6">
    <source>
        <dbReference type="Proteomes" id="UP001148018"/>
    </source>
</evidence>
<feature type="domain" description="PDZ" evidence="4">
    <location>
        <begin position="9"/>
        <end position="76"/>
    </location>
</feature>
<dbReference type="Pfam" id="PF00595">
    <property type="entry name" value="PDZ"/>
    <property type="match status" value="1"/>
</dbReference>
<dbReference type="InterPro" id="IPR052082">
    <property type="entry name" value="Myelin_sheath_structural"/>
</dbReference>
<dbReference type="Proteomes" id="UP001148018">
    <property type="component" value="Unassembled WGS sequence"/>
</dbReference>
<dbReference type="GO" id="GO:0043034">
    <property type="term" value="C:costamere"/>
    <property type="evidence" value="ECO:0007669"/>
    <property type="project" value="TreeGrafter"/>
</dbReference>
<sequence length="1463" mass="154759">MDEEEETREVLFPDWEGPDKTGLTIEQSNDGEIFVKEVKEESAAGRSGRVHEGDQIVGATIYFDNMSSEDTAELLKTLNRHKVGLKLQNRGDKSPGRSPMSTPLSTPCRSPMGTLTWEGKSRFGGSSPDIVLSGDDEDYKRIYTKKIKPRLKSEDLAEGVDVRTERHSSTSSDGSTITTITRRITTYTVDMPGGISEQSELSSPEVKGLRYGSGEGSPYCPISHGSPSGKDGAEEGVFELGNVSLTTPQVSSTETHWSTGGLKTTTSREIEEDGGLRLKGPQFAVSGGKGQGGLSMSRGHGEHGDGIMHTGIKHVTIGGSEGVEMISSDGKGASIDVSLPGKMTRFSPTSVGKVEGGDVDISFGKGKTSVSDITIGQHRTVGSGHIGLSSGRSDGGLEGGKMISSDVKGGSIDVSLPGSITHFSSTSVGKVEGGDVDISFGKGKTSVSDITIGQHRTVGSGHIGLSSGRSDGGLEGGKMISSDVKGGSIDVSLPGSITHFSSTSVGKVEGGDVDISFGKGKTSVSDITIGQHRTAGSDRIQLSSERSDGTSIDNKKMKKDDKSQGPEIDKLSISGPQLSMFNVESNLKGPKIKLISHNVDISGPKIEGDIKTPKGTIEAPDVDIQGPEGGFKIPKMNKSSFGIKGPKIEGPEVDIDLPKADIDIQAPAMGIKGPQINIDDPHGNLKGSTFKMPSISLDSNLKEPMIKGGVDVSVPKIEGDLKSPNIEAPDVDIEGPGGFKMPNIRMPSFGFQGPKIAGPEVGINVPKADIDISGPKMSMPGMDFNLKGPKLKGDVDVSVPKIKGDLKSPKVEIEAQDVDIEIPGGGFKMPKIKMPTLGFKGSKIEAPEVDINIPKADIDNQGPKLAIQGPGIDVEGPDGNIKGPKFKMPSISGSHINMPDIDFNLKGRNLKGDVDLSVPTIKGDIKTPKGEIEGPEIDIEGPDGKIKGSKFKMPTISGPKMSMPDMDFNLKGSRFKGDVDVSVPKIKGDLKSPKVEIEGPDVDIEGPGGGFKMPKMKMPSFGFKGPNIEGPEVDIDLPKADIDIKAPNIGFEGPEIDIEGPDGKIKGSKFKMPTISGPKMSMPDMDFNLKGSRFKGDVDVSVPKIKGDLKSPKVEIEGPDVDIEGPGGGFKMPKMKMPSFGFKGPNIEGPEVDIDLPKADIDIKAPNIGFEGPEIDIEGPDGKIKGSKFKMPTISGPKMSMPDMDFNLKGSRFKGDVDVSVPKIKGDLKSPKVEIEGPDVDIEGPGGGFKMPKMKMPSFGFKGPNIEGPEVDIDLPKADIQAPNIGFEGPEIDIEGPDGKIKGSKFKMPSISGPHINLPDMDFNLKGPKLKGDVDLSVPTVKGDLKTPKVKIEGSKFEGPEVDIDLPKADIDIQAPNIGFEGPEIDIEGPDGKIKGSKFKMPSISGPHITMPDMDFKLKGPKPKGDVDVSVPTDQRRLKTPKVKIEGPDVDIEGPEVDLKCQK</sequence>
<feature type="compositionally biased region" description="Basic and acidic residues" evidence="3">
    <location>
        <begin position="545"/>
        <end position="570"/>
    </location>
</feature>
<feature type="compositionally biased region" description="Polar residues" evidence="3">
    <location>
        <begin position="99"/>
        <end position="108"/>
    </location>
</feature>
<evidence type="ECO:0000256" key="2">
    <source>
        <dbReference type="ARBA" id="ARBA00023242"/>
    </source>
</evidence>
<dbReference type="PROSITE" id="PS50106">
    <property type="entry name" value="PDZ"/>
    <property type="match status" value="1"/>
</dbReference>
<dbReference type="Gene3D" id="2.30.42.10">
    <property type="match status" value="1"/>
</dbReference>
<feature type="compositionally biased region" description="Basic and acidic residues" evidence="3">
    <location>
        <begin position="1418"/>
        <end position="1427"/>
    </location>
</feature>
<reference evidence="5" key="1">
    <citation type="submission" date="2022-07" db="EMBL/GenBank/DDBJ databases">
        <title>Chromosome-level genome of Muraenolepis orangiensis.</title>
        <authorList>
            <person name="Kim J."/>
        </authorList>
    </citation>
    <scope>NUCLEOTIDE SEQUENCE</scope>
    <source>
        <strain evidence="5">KU_S4_2022</strain>
        <tissue evidence="5">Muscle</tissue>
    </source>
</reference>
<feature type="region of interest" description="Disordered" evidence="3">
    <location>
        <begin position="532"/>
        <end position="572"/>
    </location>
</feature>
<dbReference type="GO" id="GO:0043484">
    <property type="term" value="P:regulation of RNA splicing"/>
    <property type="evidence" value="ECO:0007669"/>
    <property type="project" value="TreeGrafter"/>
</dbReference>
<evidence type="ECO:0000256" key="3">
    <source>
        <dbReference type="SAM" id="MobiDB-lite"/>
    </source>
</evidence>
<dbReference type="SMART" id="SM00228">
    <property type="entry name" value="PDZ"/>
    <property type="match status" value="1"/>
</dbReference>
<feature type="region of interest" description="Disordered" evidence="3">
    <location>
        <begin position="925"/>
        <end position="949"/>
    </location>
</feature>
<dbReference type="PANTHER" id="PTHR23348">
    <property type="entry name" value="PERIAXIN/AHNAK"/>
    <property type="match status" value="1"/>
</dbReference>
<dbReference type="InterPro" id="IPR036034">
    <property type="entry name" value="PDZ_sf"/>
</dbReference>
<feature type="region of interest" description="Disordered" evidence="3">
    <location>
        <begin position="248"/>
        <end position="269"/>
    </location>
</feature>
<evidence type="ECO:0000256" key="1">
    <source>
        <dbReference type="ARBA" id="ARBA00004123"/>
    </source>
</evidence>
<dbReference type="EMBL" id="JANIIK010000116">
    <property type="protein sequence ID" value="KAJ3588012.1"/>
    <property type="molecule type" value="Genomic_DNA"/>
</dbReference>
<feature type="region of interest" description="Disordered" evidence="3">
    <location>
        <begin position="1418"/>
        <end position="1463"/>
    </location>
</feature>
<comment type="caution">
    <text evidence="5">The sequence shown here is derived from an EMBL/GenBank/DDBJ whole genome shotgun (WGS) entry which is preliminary data.</text>
</comment>
<name>A0A9Q0I5V7_9TELE</name>
<feature type="region of interest" description="Disordered" evidence="3">
    <location>
        <begin position="1"/>
        <end position="25"/>
    </location>
</feature>
<dbReference type="OrthoDB" id="447516at2759"/>
<dbReference type="PANTHER" id="PTHR23348:SF41">
    <property type="entry name" value="NEUROBLAST DIFFERENTIATION-ASSOCIATED PROTEIN AHNAK"/>
    <property type="match status" value="1"/>
</dbReference>
<dbReference type="InterPro" id="IPR001478">
    <property type="entry name" value="PDZ"/>
</dbReference>